<dbReference type="EMBL" id="JH921433">
    <property type="protein sequence ID" value="EKD18343.1"/>
    <property type="molecule type" value="Genomic_DNA"/>
</dbReference>
<protein>
    <submittedName>
        <fullName evidence="2">Uncharacterized protein</fullName>
    </submittedName>
</protein>
<name>K1XC47_MARBU</name>
<accession>K1XC47</accession>
<feature type="compositionally biased region" description="Basic and acidic residues" evidence="1">
    <location>
        <begin position="189"/>
        <end position="206"/>
    </location>
</feature>
<proteinExistence type="predicted"/>
<feature type="compositionally biased region" description="Basic and acidic residues" evidence="1">
    <location>
        <begin position="287"/>
        <end position="296"/>
    </location>
</feature>
<feature type="region of interest" description="Disordered" evidence="1">
    <location>
        <begin position="576"/>
        <end position="631"/>
    </location>
</feature>
<evidence type="ECO:0000313" key="3">
    <source>
        <dbReference type="Proteomes" id="UP000006753"/>
    </source>
</evidence>
<dbReference type="AlphaFoldDB" id="K1XC47"/>
<evidence type="ECO:0000256" key="1">
    <source>
        <dbReference type="SAM" id="MobiDB-lite"/>
    </source>
</evidence>
<feature type="region of interest" description="Disordered" evidence="1">
    <location>
        <begin position="189"/>
        <end position="242"/>
    </location>
</feature>
<dbReference type="OrthoDB" id="3563642at2759"/>
<reference evidence="2 3" key="1">
    <citation type="journal article" date="2012" name="BMC Genomics">
        <title>Sequencing the genome of Marssonina brunnea reveals fungus-poplar co-evolution.</title>
        <authorList>
            <person name="Zhu S."/>
            <person name="Cao Y.-Z."/>
            <person name="Jiang C."/>
            <person name="Tan B.-Y."/>
            <person name="Wang Z."/>
            <person name="Feng S."/>
            <person name="Zhang L."/>
            <person name="Su X.-H."/>
            <person name="Brejova B."/>
            <person name="Vinar T."/>
            <person name="Xu M."/>
            <person name="Wang M.-X."/>
            <person name="Zhang S.-G."/>
            <person name="Huang M.-R."/>
            <person name="Wu R."/>
            <person name="Zhou Y."/>
        </authorList>
    </citation>
    <scope>NUCLEOTIDE SEQUENCE [LARGE SCALE GENOMIC DNA]</scope>
    <source>
        <strain evidence="2 3">MB_m1</strain>
    </source>
</reference>
<feature type="compositionally biased region" description="Polar residues" evidence="1">
    <location>
        <begin position="12"/>
        <end position="37"/>
    </location>
</feature>
<gene>
    <name evidence="2" type="ORF">MBM_03336</name>
</gene>
<dbReference type="InParanoid" id="K1XC47"/>
<feature type="compositionally biased region" description="Low complexity" evidence="1">
    <location>
        <begin position="596"/>
        <end position="625"/>
    </location>
</feature>
<feature type="region of interest" description="Disordered" evidence="1">
    <location>
        <begin position="274"/>
        <end position="353"/>
    </location>
</feature>
<feature type="compositionally biased region" description="Gly residues" evidence="1">
    <location>
        <begin position="300"/>
        <end position="312"/>
    </location>
</feature>
<keyword evidence="3" id="KW-1185">Reference proteome</keyword>
<dbReference type="HOGENOM" id="CLU_014991_2_0_1"/>
<feature type="compositionally biased region" description="Pro residues" evidence="1">
    <location>
        <begin position="221"/>
        <end position="233"/>
    </location>
</feature>
<dbReference type="Proteomes" id="UP000006753">
    <property type="component" value="Unassembled WGS sequence"/>
</dbReference>
<feature type="region of interest" description="Disordered" evidence="1">
    <location>
        <begin position="1"/>
        <end position="68"/>
    </location>
</feature>
<evidence type="ECO:0000313" key="2">
    <source>
        <dbReference type="EMBL" id="EKD18343.1"/>
    </source>
</evidence>
<dbReference type="KEGG" id="mbe:MBM_03336"/>
<organism evidence="2 3">
    <name type="scientific">Marssonina brunnea f. sp. multigermtubi (strain MB_m1)</name>
    <name type="common">Marssonina leaf spot fungus</name>
    <dbReference type="NCBI Taxonomy" id="1072389"/>
    <lineage>
        <taxon>Eukaryota</taxon>
        <taxon>Fungi</taxon>
        <taxon>Dikarya</taxon>
        <taxon>Ascomycota</taxon>
        <taxon>Pezizomycotina</taxon>
        <taxon>Leotiomycetes</taxon>
        <taxon>Helotiales</taxon>
        <taxon>Drepanopezizaceae</taxon>
        <taxon>Drepanopeziza</taxon>
    </lineage>
</organism>
<sequence length="655" mass="73548">MQSIDPRGKQRASGTSARAQATEIQAPRISTQFTNPLSRPAEPPSMLPNDPGTRNTFERPDGDAPDLDNYASDLDFDLDSLPYSKPESHTRARLIIEDFLDIKSEGLKDHELWSLFRHAKQVERFPNQSSLIRLTKIIDEALPSPLPLSANSLRQSLREEYEELRRQKEAIARDLNDLRNLTITRDAQKRKESIEEATRHKEELKAARQSSRRSSRDSLPSPVPLLLQPPIPSPREHAKEYDEPLKVEEIPGNFYSHQGNGYRQDRAQEYEQALASNPNDPDGSDGDPERGNKRGSEWNGHGGRGGGHGGPTKRGENGPPRDPGFGNEPPRDPGRGYEPPGGPGPNRPLTSTPFSTRVLARHTYGTPAPNDDDFPELGTADPYPRAKELALFARSFPKELKYSGPDDDFRTQLRIFANQASRYGLTSDDYLAAFPIMLTREAITFYYNHVIKARLPTFKANAIAVRDHFETDHRRQAKYDRWEQISLELVRKENPGTSLSECFEKLAKELRGIQSSLRPGLRDDRSLADKLYSACKNVPETTIARMNPAFTSTAAVADIRRAIGFATESIQPLKSESYRPSKANRAYASSSEPFDQSQHSSQHSLQHSSQHSSQHSPQHSSQTSSKADSDNLEDEYECFIQGCQYGGEHCEHFAR</sequence>